<name>A0ABD7B7G1_PSEPU</name>
<proteinExistence type="predicted"/>
<dbReference type="InterPro" id="IPR022385">
    <property type="entry name" value="Rhs_assc_core"/>
</dbReference>
<dbReference type="AlphaFoldDB" id="A0ABD7B7G1"/>
<accession>A0ABD7B7G1</accession>
<dbReference type="Gene3D" id="2.180.10.10">
    <property type="entry name" value="RHS repeat-associated core"/>
    <property type="match status" value="1"/>
</dbReference>
<protein>
    <submittedName>
        <fullName evidence="1">RHS repeat-associated core domain-containing protein</fullName>
    </submittedName>
</protein>
<organism evidence="1 2">
    <name type="scientific">Pseudomonas putida</name>
    <name type="common">Arthrobacter siderocapsulatus</name>
    <dbReference type="NCBI Taxonomy" id="303"/>
    <lineage>
        <taxon>Bacteria</taxon>
        <taxon>Pseudomonadati</taxon>
        <taxon>Pseudomonadota</taxon>
        <taxon>Gammaproteobacteria</taxon>
        <taxon>Pseudomonadales</taxon>
        <taxon>Pseudomonadaceae</taxon>
        <taxon>Pseudomonas</taxon>
    </lineage>
</organism>
<evidence type="ECO:0000313" key="1">
    <source>
        <dbReference type="EMBL" id="QOC95664.1"/>
    </source>
</evidence>
<dbReference type="NCBIfam" id="TIGR03696">
    <property type="entry name" value="Rhs_assc_core"/>
    <property type="match status" value="1"/>
</dbReference>
<gene>
    <name evidence="1" type="ORF">ID616_16265</name>
</gene>
<dbReference type="RefSeq" id="WP_191086633.1">
    <property type="nucleotide sequence ID" value="NZ_CP061723.1"/>
</dbReference>
<evidence type="ECO:0000313" key="2">
    <source>
        <dbReference type="Proteomes" id="UP000516786"/>
    </source>
</evidence>
<dbReference type="Proteomes" id="UP000516786">
    <property type="component" value="Chromosome"/>
</dbReference>
<sequence>MPNIKKPPDRPEEITLRFYQGNSLDMILFETSAIKAIRHLSQPLAIVRTHNALRSFSLLKGDHHGTVSRDLIETTYSAYGYCTDSQHSMIAFKGEHPENIDGRYFLGNGYRSYSPRLGRFESSDVESPFGIGGLNSYMFAVGDPVNRTDPSGRGSGVPISPPLVFKGRIQLIKGLRVYKVDSDKVPTGSIITVVAHGNGAGKLGKKYGPYYFAEKLYRELKRSNVPINTHPTHLLSCRGANTSILNKIPAAQEWANLTGQPAISYRGEVVAARTKIPRSAKESFEGFINVFTHENFKPVTFYPDGVSMTETRNAIRNS</sequence>
<dbReference type="EMBL" id="CP061723">
    <property type="protein sequence ID" value="QOC95664.1"/>
    <property type="molecule type" value="Genomic_DNA"/>
</dbReference>
<reference evidence="1 2" key="1">
    <citation type="submission" date="2020-09" db="EMBL/GenBank/DDBJ databases">
        <title>Co-existence of a novel multidrug-resistance efflux pump with carbapenem resistance gene blaVIM-2 in one megaplasmid in Pseudomonas putida.</title>
        <authorList>
            <person name="Peng K."/>
            <person name="Li R."/>
        </authorList>
    </citation>
    <scope>NUCLEOTIDE SEQUENCE [LARGE SCALE GENOMIC DNA]</scope>
    <source>
        <strain evidence="1 2">ZXPA-20</strain>
    </source>
</reference>